<accession>A0A251X226</accession>
<dbReference type="EMBL" id="MSPP01000001">
    <property type="protein sequence ID" value="OUD10465.1"/>
    <property type="molecule type" value="Genomic_DNA"/>
</dbReference>
<reference evidence="1 2" key="1">
    <citation type="submission" date="2016-12" db="EMBL/GenBank/DDBJ databases">
        <title>The draft genome sequence of HSLHS2.</title>
        <authorList>
            <person name="Hu D."/>
            <person name="Wang L."/>
            <person name="Shao Z."/>
        </authorList>
    </citation>
    <scope>NUCLEOTIDE SEQUENCE [LARGE SCALE GENOMIC DNA]</scope>
    <source>
        <strain evidence="1">MCCC 1A06712</strain>
    </source>
</reference>
<organism evidence="1 2">
    <name type="scientific">Marivivens niveibacter</name>
    <dbReference type="NCBI Taxonomy" id="1930667"/>
    <lineage>
        <taxon>Bacteria</taxon>
        <taxon>Pseudomonadati</taxon>
        <taxon>Pseudomonadota</taxon>
        <taxon>Alphaproteobacteria</taxon>
        <taxon>Rhodobacterales</taxon>
        <taxon>Paracoccaceae</taxon>
        <taxon>Marivivens group</taxon>
        <taxon>Marivivens</taxon>
    </lineage>
</organism>
<dbReference type="RefSeq" id="WP_086450118.1">
    <property type="nucleotide sequence ID" value="NZ_MSPP01000001.1"/>
</dbReference>
<protein>
    <recommendedName>
        <fullName evidence="3">Acylneuraminate cytidylyltransferase</fullName>
    </recommendedName>
</protein>
<proteinExistence type="predicted"/>
<comment type="caution">
    <text evidence="1">The sequence shown here is derived from an EMBL/GenBank/DDBJ whole genome shotgun (WGS) entry which is preliminary data.</text>
</comment>
<gene>
    <name evidence="1" type="ORF">BVC71_02920</name>
</gene>
<dbReference type="Gene3D" id="3.90.550.10">
    <property type="entry name" value="Spore Coat Polysaccharide Biosynthesis Protein SpsA, Chain A"/>
    <property type="match status" value="1"/>
</dbReference>
<dbReference type="OrthoDB" id="9805604at2"/>
<name>A0A251X226_9RHOB</name>
<evidence type="ECO:0000313" key="2">
    <source>
        <dbReference type="Proteomes" id="UP000194664"/>
    </source>
</evidence>
<dbReference type="PANTHER" id="PTHR21485:SF6">
    <property type="entry name" value="N-ACYLNEURAMINATE CYTIDYLYLTRANSFERASE-RELATED"/>
    <property type="match status" value="1"/>
</dbReference>
<dbReference type="Pfam" id="PF02348">
    <property type="entry name" value="CTP_transf_3"/>
    <property type="match status" value="1"/>
</dbReference>
<dbReference type="SUPFAM" id="SSF53448">
    <property type="entry name" value="Nucleotide-diphospho-sugar transferases"/>
    <property type="match status" value="1"/>
</dbReference>
<dbReference type="InterPro" id="IPR003329">
    <property type="entry name" value="Cytidylyl_trans"/>
</dbReference>
<dbReference type="Proteomes" id="UP000194664">
    <property type="component" value="Unassembled WGS sequence"/>
</dbReference>
<sequence length="231" mass="25590">MKALCVVPARGGSKRLPRKNVLDLCGKPLVGWSIEFAKSSGLFTKTVISSDDQEITDVALQFGAETHGLRPSDLSGDTASSIDVVRYELDQAEKDGEKYDFVALMQPTTPYRDLSRWIEAFDILKNNETVPSVIGVREVEETPYHMFDLGADGEIRALFPDGLKMRSQDLPRTVVITGSMYIVRADALRREHSLFFPTSRAIICQSDLESIDIDTADDFANAELLLANETA</sequence>
<dbReference type="AlphaFoldDB" id="A0A251X226"/>
<evidence type="ECO:0000313" key="1">
    <source>
        <dbReference type="EMBL" id="OUD10465.1"/>
    </source>
</evidence>
<evidence type="ECO:0008006" key="3">
    <source>
        <dbReference type="Google" id="ProtNLM"/>
    </source>
</evidence>
<keyword evidence="2" id="KW-1185">Reference proteome</keyword>
<dbReference type="InterPro" id="IPR050793">
    <property type="entry name" value="CMP-NeuNAc_synthase"/>
</dbReference>
<dbReference type="GO" id="GO:0008781">
    <property type="term" value="F:N-acylneuraminate cytidylyltransferase activity"/>
    <property type="evidence" value="ECO:0007669"/>
    <property type="project" value="TreeGrafter"/>
</dbReference>
<dbReference type="CDD" id="cd02513">
    <property type="entry name" value="CMP-NeuAc_Synthase"/>
    <property type="match status" value="1"/>
</dbReference>
<dbReference type="PANTHER" id="PTHR21485">
    <property type="entry name" value="HAD SUPERFAMILY MEMBERS CMAS AND KDSC"/>
    <property type="match status" value="1"/>
</dbReference>
<dbReference type="InterPro" id="IPR029044">
    <property type="entry name" value="Nucleotide-diphossugar_trans"/>
</dbReference>